<feature type="region of interest" description="Disordered" evidence="2">
    <location>
        <begin position="232"/>
        <end position="260"/>
    </location>
</feature>
<evidence type="ECO:0000256" key="2">
    <source>
        <dbReference type="SAM" id="MobiDB-lite"/>
    </source>
</evidence>
<dbReference type="EMBL" id="JASNVP010000005">
    <property type="protein sequence ID" value="MDK4326157.1"/>
    <property type="molecule type" value="Genomic_DNA"/>
</dbReference>
<dbReference type="Gene3D" id="1.10.12.10">
    <property type="entry name" value="Lyase 2-enoyl-coa Hydratase, Chain A, domain 2"/>
    <property type="match status" value="1"/>
</dbReference>
<accession>A0AAP4BTH7</accession>
<dbReference type="InterPro" id="IPR014748">
    <property type="entry name" value="Enoyl-CoA_hydra_C"/>
</dbReference>
<protein>
    <submittedName>
        <fullName evidence="3">Enoyl-CoA hydratase-related protein</fullName>
    </submittedName>
</protein>
<dbReference type="PANTHER" id="PTHR43459">
    <property type="entry name" value="ENOYL-COA HYDRATASE"/>
    <property type="match status" value="1"/>
</dbReference>
<proteinExistence type="inferred from homology"/>
<evidence type="ECO:0000313" key="3">
    <source>
        <dbReference type="EMBL" id="MDK4326157.1"/>
    </source>
</evidence>
<dbReference type="PANTHER" id="PTHR43459:SF1">
    <property type="entry name" value="EG:BACN32G11.4 PROTEIN"/>
    <property type="match status" value="1"/>
</dbReference>
<dbReference type="InterPro" id="IPR029045">
    <property type="entry name" value="ClpP/crotonase-like_dom_sf"/>
</dbReference>
<dbReference type="GO" id="GO:0003824">
    <property type="term" value="F:catalytic activity"/>
    <property type="evidence" value="ECO:0007669"/>
    <property type="project" value="UniProtKB-ARBA"/>
</dbReference>
<dbReference type="AlphaFoldDB" id="A0AAP4BTH7"/>
<evidence type="ECO:0000313" key="4">
    <source>
        <dbReference type="Proteomes" id="UP001226160"/>
    </source>
</evidence>
<dbReference type="GeneID" id="64188833"/>
<dbReference type="Pfam" id="PF00378">
    <property type="entry name" value="ECH_1"/>
    <property type="match status" value="1"/>
</dbReference>
<comment type="caution">
    <text evidence="3">The sequence shown here is derived from an EMBL/GenBank/DDBJ whole genome shotgun (WGS) entry which is preliminary data.</text>
</comment>
<dbReference type="InterPro" id="IPR001753">
    <property type="entry name" value="Enoyl-CoA_hydra/iso"/>
</dbReference>
<organism evidence="3 4">
    <name type="scientific">Corynebacterium propinquum</name>
    <dbReference type="NCBI Taxonomy" id="43769"/>
    <lineage>
        <taxon>Bacteria</taxon>
        <taxon>Bacillati</taxon>
        <taxon>Actinomycetota</taxon>
        <taxon>Actinomycetes</taxon>
        <taxon>Mycobacteriales</taxon>
        <taxon>Corynebacteriaceae</taxon>
        <taxon>Corynebacterium</taxon>
    </lineage>
</organism>
<comment type="similarity">
    <text evidence="1">Belongs to the enoyl-CoA hydratase/isomerase family.</text>
</comment>
<dbReference type="CDD" id="cd06558">
    <property type="entry name" value="crotonase-like"/>
    <property type="match status" value="1"/>
</dbReference>
<dbReference type="Gene3D" id="3.90.226.10">
    <property type="entry name" value="2-enoyl-CoA Hydratase, Chain A, domain 1"/>
    <property type="match status" value="1"/>
</dbReference>
<gene>
    <name evidence="3" type="ORF">QPX54_06470</name>
</gene>
<reference evidence="3" key="1">
    <citation type="submission" date="2023-05" db="EMBL/GenBank/DDBJ databases">
        <title>Metabolic capabilities are highly conserved among human nasal-associated Corynebacterium species in pangenomic analyses.</title>
        <authorList>
            <person name="Tran T.H."/>
            <person name="Roberts A.Q."/>
            <person name="Escapa I.F."/>
            <person name="Gao W."/>
            <person name="Conlan S."/>
            <person name="Kong H."/>
            <person name="Segre J.A."/>
            <person name="Kelly M.S."/>
            <person name="Lemon K.P."/>
        </authorList>
    </citation>
    <scope>NUCLEOTIDE SEQUENCE</scope>
    <source>
        <strain evidence="3">KPL2654</strain>
    </source>
</reference>
<sequence length="260" mass="26734">MAHELIQQNIDGNLATITIVNPDKRNALTHTAFGEIANTVAELAVDDSVRAIVITGAGEHFCSGLDLTASVSLSSVSDEHMQASMGELNSMISTIVEAEVPVIAAVEGAAAGVGASLALACDLVVAARSAFFVLPFGRIGLLPDGGVMQTLAASLGRAVAMRMALLQQPLPAAAAHQAGLLAELADDGGALDAARGCAAALQMASQEALAATKRGVNAASLGRLSQTLAHEAEQQPKLLRSEGHREGVQAFAERRAPRFR</sequence>
<name>A0AAP4BTH7_9CORY</name>
<evidence type="ECO:0000256" key="1">
    <source>
        <dbReference type="ARBA" id="ARBA00005254"/>
    </source>
</evidence>
<dbReference type="SUPFAM" id="SSF52096">
    <property type="entry name" value="ClpP/crotonase"/>
    <property type="match status" value="1"/>
</dbReference>
<dbReference type="Proteomes" id="UP001226160">
    <property type="component" value="Unassembled WGS sequence"/>
</dbReference>
<dbReference type="RefSeq" id="WP_018120899.1">
    <property type="nucleotide sequence ID" value="NZ_CBCRTU010000007.1"/>
</dbReference>